<keyword evidence="4" id="KW-0963">Cytoplasm</keyword>
<evidence type="ECO:0000313" key="7">
    <source>
        <dbReference type="EMBL" id="ELU09259.1"/>
    </source>
</evidence>
<dbReference type="EMBL" id="AMQN01006462">
    <property type="status" value="NOT_ANNOTATED_CDS"/>
    <property type="molecule type" value="Genomic_DNA"/>
</dbReference>
<keyword evidence="9" id="KW-1185">Reference proteome</keyword>
<dbReference type="OrthoDB" id="546434at2759"/>
<reference evidence="8" key="3">
    <citation type="submission" date="2015-06" db="UniProtKB">
        <authorList>
            <consortium name="EnsemblMetazoa"/>
        </authorList>
    </citation>
    <scope>IDENTIFICATION</scope>
</reference>
<dbReference type="STRING" id="283909.R7URW0"/>
<accession>R7URW0</accession>
<evidence type="ECO:0000313" key="8">
    <source>
        <dbReference type="EnsemblMetazoa" id="CapteP116372"/>
    </source>
</evidence>
<dbReference type="HOGENOM" id="CLU_2442962_0_0_1"/>
<dbReference type="SUPFAM" id="SSF51206">
    <property type="entry name" value="cAMP-binding domain-like"/>
    <property type="match status" value="1"/>
</dbReference>
<dbReference type="OMA" id="GEVASCW"/>
<dbReference type="EnsemblMetazoa" id="CapteT116372">
    <property type="protein sequence ID" value="CapteP116372"/>
    <property type="gene ID" value="CapteG116372"/>
</dbReference>
<evidence type="ECO:0000256" key="4">
    <source>
        <dbReference type="ARBA" id="ARBA00022490"/>
    </source>
</evidence>
<comment type="subcellular location">
    <subcellularLocation>
        <location evidence="1">Cell membrane</location>
    </subcellularLocation>
    <subcellularLocation>
        <location evidence="2">Cytoplasm</location>
    </subcellularLocation>
</comment>
<dbReference type="InterPro" id="IPR018490">
    <property type="entry name" value="cNMP-bd_dom_sf"/>
</dbReference>
<dbReference type="Proteomes" id="UP000014760">
    <property type="component" value="Unassembled WGS sequence"/>
</dbReference>
<dbReference type="AlphaFoldDB" id="R7URW0"/>
<gene>
    <name evidence="7" type="ORF">CAPTEDRAFT_116372</name>
</gene>
<sequence>MSSFIPISSSSHDFFFWLQDLDVIYSFLHGMEALSCLREPALRSICSNVRYEQHEANDILYCRGQLATCWYILLSGSVFIDGSMYLPRSR</sequence>
<name>R7URW0_CAPTE</name>
<reference evidence="7 9" key="2">
    <citation type="journal article" date="2013" name="Nature">
        <title>Insights into bilaterian evolution from three spiralian genomes.</title>
        <authorList>
            <person name="Simakov O."/>
            <person name="Marletaz F."/>
            <person name="Cho S.J."/>
            <person name="Edsinger-Gonzales E."/>
            <person name="Havlak P."/>
            <person name="Hellsten U."/>
            <person name="Kuo D.H."/>
            <person name="Larsson T."/>
            <person name="Lv J."/>
            <person name="Arendt D."/>
            <person name="Savage R."/>
            <person name="Osoegawa K."/>
            <person name="de Jong P."/>
            <person name="Grimwood J."/>
            <person name="Chapman J.A."/>
            <person name="Shapiro H."/>
            <person name="Aerts A."/>
            <person name="Otillar R.P."/>
            <person name="Terry A.Y."/>
            <person name="Boore J.L."/>
            <person name="Grigoriev I.V."/>
            <person name="Lindberg D.R."/>
            <person name="Seaver E.C."/>
            <person name="Weisblat D.A."/>
            <person name="Putnam N.H."/>
            <person name="Rokhsar D.S."/>
        </authorList>
    </citation>
    <scope>NUCLEOTIDE SEQUENCE</scope>
    <source>
        <strain evidence="7 9">I ESC-2004</strain>
    </source>
</reference>
<dbReference type="EMBL" id="KB298404">
    <property type="protein sequence ID" value="ELU09259.1"/>
    <property type="molecule type" value="Genomic_DNA"/>
</dbReference>
<keyword evidence="3" id="KW-1003">Cell membrane</keyword>
<evidence type="ECO:0000313" key="9">
    <source>
        <dbReference type="Proteomes" id="UP000014760"/>
    </source>
</evidence>
<dbReference type="PANTHER" id="PTHR45161">
    <property type="entry name" value="CYTOSKELETON-ASSOCIATED PROTEIN 4"/>
    <property type="match status" value="1"/>
</dbReference>
<dbReference type="InterPro" id="IPR014710">
    <property type="entry name" value="RmlC-like_jellyroll"/>
</dbReference>
<dbReference type="Gene3D" id="2.60.120.10">
    <property type="entry name" value="Jelly Rolls"/>
    <property type="match status" value="1"/>
</dbReference>
<evidence type="ECO:0000256" key="5">
    <source>
        <dbReference type="ARBA" id="ARBA00022553"/>
    </source>
</evidence>
<evidence type="ECO:0000256" key="3">
    <source>
        <dbReference type="ARBA" id="ARBA00022475"/>
    </source>
</evidence>
<organism evidence="7">
    <name type="scientific">Capitella teleta</name>
    <name type="common">Polychaete worm</name>
    <dbReference type="NCBI Taxonomy" id="283909"/>
    <lineage>
        <taxon>Eukaryota</taxon>
        <taxon>Metazoa</taxon>
        <taxon>Spiralia</taxon>
        <taxon>Lophotrochozoa</taxon>
        <taxon>Annelida</taxon>
        <taxon>Polychaeta</taxon>
        <taxon>Sedentaria</taxon>
        <taxon>Scolecida</taxon>
        <taxon>Capitellidae</taxon>
        <taxon>Capitella</taxon>
    </lineage>
</organism>
<dbReference type="GO" id="GO:0005886">
    <property type="term" value="C:plasma membrane"/>
    <property type="evidence" value="ECO:0007669"/>
    <property type="project" value="UniProtKB-SubCell"/>
</dbReference>
<protein>
    <recommendedName>
        <fullName evidence="10">Cyclic nucleotide-binding domain-containing protein</fullName>
    </recommendedName>
</protein>
<evidence type="ECO:0008006" key="10">
    <source>
        <dbReference type="Google" id="ProtNLM"/>
    </source>
</evidence>
<evidence type="ECO:0000256" key="2">
    <source>
        <dbReference type="ARBA" id="ARBA00004496"/>
    </source>
</evidence>
<proteinExistence type="predicted"/>
<evidence type="ECO:0000256" key="1">
    <source>
        <dbReference type="ARBA" id="ARBA00004236"/>
    </source>
</evidence>
<keyword evidence="5" id="KW-0597">Phosphoprotein</keyword>
<evidence type="ECO:0000256" key="6">
    <source>
        <dbReference type="ARBA" id="ARBA00023136"/>
    </source>
</evidence>
<dbReference type="GO" id="GO:0005737">
    <property type="term" value="C:cytoplasm"/>
    <property type="evidence" value="ECO:0007669"/>
    <property type="project" value="UniProtKB-SubCell"/>
</dbReference>
<keyword evidence="6" id="KW-0472">Membrane</keyword>
<reference evidence="9" key="1">
    <citation type="submission" date="2012-12" db="EMBL/GenBank/DDBJ databases">
        <authorList>
            <person name="Hellsten U."/>
            <person name="Grimwood J."/>
            <person name="Chapman J.A."/>
            <person name="Shapiro H."/>
            <person name="Aerts A."/>
            <person name="Otillar R.P."/>
            <person name="Terry A.Y."/>
            <person name="Boore J.L."/>
            <person name="Simakov O."/>
            <person name="Marletaz F."/>
            <person name="Cho S.-J."/>
            <person name="Edsinger-Gonzales E."/>
            <person name="Havlak P."/>
            <person name="Kuo D.-H."/>
            <person name="Larsson T."/>
            <person name="Lv J."/>
            <person name="Arendt D."/>
            <person name="Savage R."/>
            <person name="Osoegawa K."/>
            <person name="de Jong P."/>
            <person name="Lindberg D.R."/>
            <person name="Seaver E.C."/>
            <person name="Weisblat D.A."/>
            <person name="Putnam N.H."/>
            <person name="Grigoriev I.V."/>
            <person name="Rokhsar D.S."/>
        </authorList>
    </citation>
    <scope>NUCLEOTIDE SEQUENCE</scope>
    <source>
        <strain evidence="9">I ESC-2004</strain>
    </source>
</reference>
<dbReference type="PANTHER" id="PTHR45161:SF2">
    <property type="entry name" value="RAP GUANINE NUCLEOTIDE EXCHANGE FACTOR 2"/>
    <property type="match status" value="1"/>
</dbReference>